<dbReference type="Gene3D" id="1.10.287.940">
    <property type="entry name" value="atp-gated p2x4 ion channel"/>
    <property type="match status" value="1"/>
</dbReference>
<feature type="transmembrane region" description="Helical" evidence="1">
    <location>
        <begin position="37"/>
        <end position="56"/>
    </location>
</feature>
<protein>
    <submittedName>
        <fullName evidence="2">Uncharacterized protein</fullName>
    </submittedName>
</protein>
<keyword evidence="1" id="KW-0812">Transmembrane</keyword>
<reference evidence="2 3" key="1">
    <citation type="journal article" date="2015" name="Genome Biol. Evol.">
        <title>Comparative Genomics of a Bacterivorous Green Alga Reveals Evolutionary Causalities and Consequences of Phago-Mixotrophic Mode of Nutrition.</title>
        <authorList>
            <person name="Burns J.A."/>
            <person name="Paasch A."/>
            <person name="Narechania A."/>
            <person name="Kim E."/>
        </authorList>
    </citation>
    <scope>NUCLEOTIDE SEQUENCE [LARGE SCALE GENOMIC DNA]</scope>
    <source>
        <strain evidence="2 3">PLY_AMNH</strain>
    </source>
</reference>
<dbReference type="Proteomes" id="UP001190700">
    <property type="component" value="Unassembled WGS sequence"/>
</dbReference>
<evidence type="ECO:0000313" key="2">
    <source>
        <dbReference type="EMBL" id="KAK3268494.1"/>
    </source>
</evidence>
<keyword evidence="1" id="KW-0472">Membrane</keyword>
<name>A0AAE0FZ35_9CHLO</name>
<sequence>MKTYGATLGNMWYTSFKPMLIFPTPKVVAIKDWRLAFAYRFLQLLVLIYFILNVFLDQSFLSEEIPDGILSMFALEGEVVTRQNEIGSKIDNGDYEGIEYCKRGSSYDFVWDERVPLAAAPFNSQAITSRARKR</sequence>
<evidence type="ECO:0000256" key="1">
    <source>
        <dbReference type="SAM" id="Phobius"/>
    </source>
</evidence>
<proteinExistence type="predicted"/>
<comment type="caution">
    <text evidence="2">The sequence shown here is derived from an EMBL/GenBank/DDBJ whole genome shotgun (WGS) entry which is preliminary data.</text>
</comment>
<keyword evidence="3" id="KW-1185">Reference proteome</keyword>
<dbReference type="EMBL" id="LGRX02011799">
    <property type="protein sequence ID" value="KAK3268494.1"/>
    <property type="molecule type" value="Genomic_DNA"/>
</dbReference>
<organism evidence="2 3">
    <name type="scientific">Cymbomonas tetramitiformis</name>
    <dbReference type="NCBI Taxonomy" id="36881"/>
    <lineage>
        <taxon>Eukaryota</taxon>
        <taxon>Viridiplantae</taxon>
        <taxon>Chlorophyta</taxon>
        <taxon>Pyramimonadophyceae</taxon>
        <taxon>Pyramimonadales</taxon>
        <taxon>Pyramimonadaceae</taxon>
        <taxon>Cymbomonas</taxon>
    </lineage>
</organism>
<accession>A0AAE0FZ35</accession>
<evidence type="ECO:0000313" key="3">
    <source>
        <dbReference type="Proteomes" id="UP001190700"/>
    </source>
</evidence>
<gene>
    <name evidence="2" type="ORF">CYMTET_23006</name>
</gene>
<dbReference type="AlphaFoldDB" id="A0AAE0FZ35"/>
<keyword evidence="1" id="KW-1133">Transmembrane helix</keyword>